<feature type="transmembrane region" description="Helical" evidence="1">
    <location>
        <begin position="43"/>
        <end position="63"/>
    </location>
</feature>
<name>A0A9W7BCZ2_9STRA</name>
<comment type="caution">
    <text evidence="2">The sequence shown here is derived from an EMBL/GenBank/DDBJ whole genome shotgun (WGS) entry which is preliminary data.</text>
</comment>
<proteinExistence type="predicted"/>
<protein>
    <submittedName>
        <fullName evidence="2">Uncharacterized protein</fullName>
    </submittedName>
</protein>
<feature type="transmembrane region" description="Helical" evidence="1">
    <location>
        <begin position="84"/>
        <end position="103"/>
    </location>
</feature>
<evidence type="ECO:0000256" key="1">
    <source>
        <dbReference type="SAM" id="Phobius"/>
    </source>
</evidence>
<keyword evidence="1" id="KW-1133">Transmembrane helix</keyword>
<feature type="transmembrane region" description="Helical" evidence="1">
    <location>
        <begin position="12"/>
        <end position="31"/>
    </location>
</feature>
<feature type="transmembrane region" description="Helical" evidence="1">
    <location>
        <begin position="208"/>
        <end position="227"/>
    </location>
</feature>
<gene>
    <name evidence="2" type="ORF">TL16_g11119</name>
</gene>
<evidence type="ECO:0000313" key="2">
    <source>
        <dbReference type="EMBL" id="GMH88311.1"/>
    </source>
</evidence>
<dbReference type="Proteomes" id="UP001162640">
    <property type="component" value="Unassembled WGS sequence"/>
</dbReference>
<sequence length="299" mass="33638">MSKVQFYFSKAHLFDFVTCWSHWFLFVVVFWPSVFGFDLPSSIIVGARLSVMSTSIFGTLILLARGYDCLPYIKKELYLHYPNLVLPFFDSLPVILGIDALWHGLPFWLVLVSKPIDSSDVNTVNTILTVGGLGASFLLFEKIRRIVPSDTYGLRGIKGNTPFVLTGIALTSCNFYAAALNGESACSGWSGLIESTGLIEDPVLLQRLSAFLVMGGWYFMVLMFGRLPGSGEEDTKNLFQLIRELNVKLKEMHLKGDLGNLLRVQVPKLLEEKKTKMINRVTKKTPTRSRSRARRRSKV</sequence>
<feature type="transmembrane region" description="Helical" evidence="1">
    <location>
        <begin position="161"/>
        <end position="179"/>
    </location>
</feature>
<keyword evidence="1" id="KW-0472">Membrane</keyword>
<reference evidence="3" key="1">
    <citation type="journal article" date="2023" name="Commun. Biol.">
        <title>Genome analysis of Parmales, the sister group of diatoms, reveals the evolutionary specialization of diatoms from phago-mixotrophs to photoautotrophs.</title>
        <authorList>
            <person name="Ban H."/>
            <person name="Sato S."/>
            <person name="Yoshikawa S."/>
            <person name="Yamada K."/>
            <person name="Nakamura Y."/>
            <person name="Ichinomiya M."/>
            <person name="Sato N."/>
            <person name="Blanc-Mathieu R."/>
            <person name="Endo H."/>
            <person name="Kuwata A."/>
            <person name="Ogata H."/>
        </authorList>
    </citation>
    <scope>NUCLEOTIDE SEQUENCE [LARGE SCALE GENOMIC DNA]</scope>
</reference>
<feature type="transmembrane region" description="Helical" evidence="1">
    <location>
        <begin position="123"/>
        <end position="140"/>
    </location>
</feature>
<dbReference type="AlphaFoldDB" id="A0A9W7BCZ2"/>
<evidence type="ECO:0000313" key="3">
    <source>
        <dbReference type="Proteomes" id="UP001162640"/>
    </source>
</evidence>
<keyword evidence="1" id="KW-0812">Transmembrane</keyword>
<organism evidence="2 3">
    <name type="scientific">Triparma laevis f. inornata</name>
    <dbReference type="NCBI Taxonomy" id="1714386"/>
    <lineage>
        <taxon>Eukaryota</taxon>
        <taxon>Sar</taxon>
        <taxon>Stramenopiles</taxon>
        <taxon>Ochrophyta</taxon>
        <taxon>Bolidophyceae</taxon>
        <taxon>Parmales</taxon>
        <taxon>Triparmaceae</taxon>
        <taxon>Triparma</taxon>
    </lineage>
</organism>
<accession>A0A9W7BCZ2</accession>
<dbReference type="EMBL" id="BLQM01000410">
    <property type="protein sequence ID" value="GMH88311.1"/>
    <property type="molecule type" value="Genomic_DNA"/>
</dbReference>